<evidence type="ECO:0000313" key="2">
    <source>
        <dbReference type="EMBL" id="KAK7907235.1"/>
    </source>
</evidence>
<dbReference type="Pfam" id="PF00536">
    <property type="entry name" value="SAM_1"/>
    <property type="match status" value="1"/>
</dbReference>
<dbReference type="CDD" id="cd09530">
    <property type="entry name" value="SAM_Samd14"/>
    <property type="match status" value="1"/>
</dbReference>
<evidence type="ECO:0000259" key="1">
    <source>
        <dbReference type="PROSITE" id="PS50105"/>
    </source>
</evidence>
<organism evidence="2 3">
    <name type="scientific">Mugilogobius chulae</name>
    <name type="common">yellowstripe goby</name>
    <dbReference type="NCBI Taxonomy" id="88201"/>
    <lineage>
        <taxon>Eukaryota</taxon>
        <taxon>Metazoa</taxon>
        <taxon>Chordata</taxon>
        <taxon>Craniata</taxon>
        <taxon>Vertebrata</taxon>
        <taxon>Euteleostomi</taxon>
        <taxon>Actinopterygii</taxon>
        <taxon>Neopterygii</taxon>
        <taxon>Teleostei</taxon>
        <taxon>Neoteleostei</taxon>
        <taxon>Acanthomorphata</taxon>
        <taxon>Gobiaria</taxon>
        <taxon>Gobiiformes</taxon>
        <taxon>Gobioidei</taxon>
        <taxon>Gobiidae</taxon>
        <taxon>Gobionellinae</taxon>
        <taxon>Mugilogobius</taxon>
    </lineage>
</organism>
<dbReference type="PANTHER" id="PTHR46829:SF1">
    <property type="entry name" value="STERILE ALPHA MOTIF DOMAIN-CONTAINING PROTEIN 15"/>
    <property type="match status" value="1"/>
</dbReference>
<evidence type="ECO:0000313" key="3">
    <source>
        <dbReference type="Proteomes" id="UP001460270"/>
    </source>
</evidence>
<name>A0AAW0NRR4_9GOBI</name>
<protein>
    <recommendedName>
        <fullName evidence="1">SAM domain-containing protein</fullName>
    </recommendedName>
</protein>
<dbReference type="InterPro" id="IPR001660">
    <property type="entry name" value="SAM"/>
</dbReference>
<dbReference type="PANTHER" id="PTHR46829">
    <property type="entry name" value="STERILE ALPHA MOTIF DOMAIN-CONTAINING PROTEIN 15"/>
    <property type="match status" value="1"/>
</dbReference>
<dbReference type="PROSITE" id="PS50105">
    <property type="entry name" value="SAM_DOMAIN"/>
    <property type="match status" value="1"/>
</dbReference>
<dbReference type="AlphaFoldDB" id="A0AAW0NRR4"/>
<reference evidence="3" key="1">
    <citation type="submission" date="2024-04" db="EMBL/GenBank/DDBJ databases">
        <title>Salinicola lusitanus LLJ914,a marine bacterium isolated from the Okinawa Trough.</title>
        <authorList>
            <person name="Li J."/>
        </authorList>
    </citation>
    <scope>NUCLEOTIDE SEQUENCE [LARGE SCALE GENOMIC DNA]</scope>
</reference>
<dbReference type="Gene3D" id="1.10.150.50">
    <property type="entry name" value="Transcription Factor, Ets-1"/>
    <property type="match status" value="1"/>
</dbReference>
<keyword evidence="3" id="KW-1185">Reference proteome</keyword>
<dbReference type="Proteomes" id="UP001460270">
    <property type="component" value="Unassembled WGS sequence"/>
</dbReference>
<accession>A0AAW0NRR4</accession>
<sequence length="135" mass="15691">MRTKMKESLALSTQTGSFYFLQWSCQDVAKWIESLGFAQYKECFTENFISGRKLIHVNYSNLPKLGITDFEHIKVISAHVRELLGIRDTRWSQSIADPRRDVRALFLEQKSVAGTQADRLTYQQFILSLQHDKSM</sequence>
<dbReference type="SMART" id="SM00454">
    <property type="entry name" value="SAM"/>
    <property type="match status" value="1"/>
</dbReference>
<dbReference type="InterPro" id="IPR013761">
    <property type="entry name" value="SAM/pointed_sf"/>
</dbReference>
<comment type="caution">
    <text evidence="2">The sequence shown here is derived from an EMBL/GenBank/DDBJ whole genome shotgun (WGS) entry which is preliminary data.</text>
</comment>
<feature type="domain" description="SAM" evidence="1">
    <location>
        <begin position="23"/>
        <end position="86"/>
    </location>
</feature>
<dbReference type="EMBL" id="JBBPFD010000011">
    <property type="protein sequence ID" value="KAK7907235.1"/>
    <property type="molecule type" value="Genomic_DNA"/>
</dbReference>
<proteinExistence type="predicted"/>
<dbReference type="SUPFAM" id="SSF47769">
    <property type="entry name" value="SAM/Pointed domain"/>
    <property type="match status" value="1"/>
</dbReference>
<gene>
    <name evidence="2" type="ORF">WMY93_015847</name>
</gene>